<protein>
    <recommendedName>
        <fullName evidence="9">Phospholipase B-like</fullName>
        <ecNumber evidence="9">3.1.1.-</ecNumber>
    </recommendedName>
</protein>
<keyword evidence="8" id="KW-0325">Glycoprotein</keyword>
<organism evidence="10">
    <name type="scientific">Entamoeba invadens</name>
    <dbReference type="NCBI Taxonomy" id="33085"/>
    <lineage>
        <taxon>Eukaryota</taxon>
        <taxon>Amoebozoa</taxon>
        <taxon>Evosea</taxon>
        <taxon>Archamoebae</taxon>
        <taxon>Mastigamoebida</taxon>
        <taxon>Entamoebidae</taxon>
        <taxon>Entamoeba</taxon>
    </lineage>
</organism>
<dbReference type="PANTHER" id="PTHR12370:SF25">
    <property type="entry name" value="PHOSPHOLIPASE B-LIKE PROTEIN G"/>
    <property type="match status" value="1"/>
</dbReference>
<sequence length="510" mass="59023">MLLYFLFGVAFASTYFSVIESVDNTYRVVPGRFKDNCAIGYFDDTKDATGWGQLYLKSNQNLADDKQSYCLGYLEAYLTHHQMYLYWNNYKMNEYNKGIFSDTLKSVMIEQLGFFKAQSLSATNDYWKHQKVILSQFNGLVDAYTEFSPSTEALPEIEIYMLLSVGDLENLNEVYKTGTEPKTSIVYMSKAYPDLVFHECSALVRNVDDEIYFGHATWRGYYAMLRIYKIYDVKYNNRRIRMSFSSSPGLIHSKDDYYTVNTDDNSLFVMETTNSVYDTSLIGSIADKLLSWQRILGSLYYDTDAKTFVETIKQYNSGTYNNQWIVFDANAWKLKKEALFICEQMPGLMKSLDVTDFLTTGDHYWGSFNVPYDTEIYEKSGYSQKYPDVNEYTDNARAKIFKRDAVKVTNMDEMKHIMLYNDYLNDELSLKEPSNAIAARYDLRSTELPPAFGAIDGKIVKVSEPHITHAISGPTHQEQTPFDFKAFPDVVREGVPDLFNFDWVVEDDRK</sequence>
<dbReference type="VEuPathDB" id="AmoebaDB:EIN_181520"/>
<evidence type="ECO:0000256" key="6">
    <source>
        <dbReference type="ARBA" id="ARBA00022963"/>
    </source>
</evidence>
<feature type="signal peptide" evidence="9">
    <location>
        <begin position="1"/>
        <end position="21"/>
    </location>
</feature>
<keyword evidence="3" id="KW-0964">Secreted</keyword>
<proteinExistence type="evidence at transcript level"/>
<reference evidence="10" key="1">
    <citation type="submission" date="2012-06" db="EMBL/GenBank/DDBJ databases">
        <title>Short 5' UTR of Entamoeba genes.</title>
        <authorList>
            <person name="Hiranuka K."/>
            <person name="Kumagai M."/>
            <person name="Wakaguri H."/>
            <person name="Suzuki Y."/>
            <person name="Sugano S."/>
            <person name="Watanabe J."/>
            <person name="Makioka A."/>
        </authorList>
    </citation>
    <scope>NUCLEOTIDE SEQUENCE</scope>
    <source>
        <strain evidence="10">IP1</strain>
    </source>
</reference>
<comment type="similarity">
    <text evidence="2 9">Belongs to the phospholipase B-like family.</text>
</comment>
<name>S0B2L3_ENTIV</name>
<evidence type="ECO:0000256" key="5">
    <source>
        <dbReference type="ARBA" id="ARBA00022801"/>
    </source>
</evidence>
<dbReference type="OMA" id="ISQVTMS"/>
<feature type="chain" id="PRO_5011332575" description="Phospholipase B-like" evidence="9">
    <location>
        <begin position="22"/>
        <end position="510"/>
    </location>
</feature>
<evidence type="ECO:0000256" key="3">
    <source>
        <dbReference type="ARBA" id="ARBA00022525"/>
    </source>
</evidence>
<dbReference type="Gene3D" id="3.60.60.30">
    <property type="match status" value="1"/>
</dbReference>
<keyword evidence="7 9" id="KW-0443">Lipid metabolism</keyword>
<dbReference type="Pfam" id="PF04916">
    <property type="entry name" value="Phospholip_B"/>
    <property type="match status" value="1"/>
</dbReference>
<keyword evidence="6 9" id="KW-0442">Lipid degradation</keyword>
<evidence type="ECO:0000256" key="4">
    <source>
        <dbReference type="ARBA" id="ARBA00022729"/>
    </source>
</evidence>
<evidence type="ECO:0000256" key="7">
    <source>
        <dbReference type="ARBA" id="ARBA00023098"/>
    </source>
</evidence>
<dbReference type="AlphaFoldDB" id="S0B2L3"/>
<dbReference type="EMBL" id="AK423008">
    <property type="protein sequence ID" value="BAN41449.1"/>
    <property type="molecule type" value="mRNA"/>
</dbReference>
<evidence type="ECO:0000256" key="1">
    <source>
        <dbReference type="ARBA" id="ARBA00004613"/>
    </source>
</evidence>
<accession>S0B2L3</accession>
<comment type="subcellular location">
    <subcellularLocation>
        <location evidence="1">Secreted</location>
    </subcellularLocation>
</comment>
<dbReference type="GO" id="GO:0004620">
    <property type="term" value="F:phospholipase activity"/>
    <property type="evidence" value="ECO:0007669"/>
    <property type="project" value="InterPro"/>
</dbReference>
<evidence type="ECO:0000256" key="9">
    <source>
        <dbReference type="RuleBase" id="RU364138"/>
    </source>
</evidence>
<evidence type="ECO:0000313" key="10">
    <source>
        <dbReference type="EMBL" id="BAN41449.1"/>
    </source>
</evidence>
<dbReference type="InterPro" id="IPR007000">
    <property type="entry name" value="PLipase_B-like"/>
</dbReference>
<dbReference type="GO" id="GO:0005576">
    <property type="term" value="C:extracellular region"/>
    <property type="evidence" value="ECO:0007669"/>
    <property type="project" value="UniProtKB-SubCell"/>
</dbReference>
<dbReference type="GO" id="GO:0009395">
    <property type="term" value="P:phospholipid catabolic process"/>
    <property type="evidence" value="ECO:0007669"/>
    <property type="project" value="TreeGrafter"/>
</dbReference>
<comment type="function">
    <text evidence="9">Putative phospholipase.</text>
</comment>
<dbReference type="EC" id="3.1.1.-" evidence="9"/>
<evidence type="ECO:0000256" key="8">
    <source>
        <dbReference type="ARBA" id="ARBA00023180"/>
    </source>
</evidence>
<keyword evidence="4 9" id="KW-0732">Signal</keyword>
<evidence type="ECO:0000256" key="2">
    <source>
        <dbReference type="ARBA" id="ARBA00007835"/>
    </source>
</evidence>
<keyword evidence="5 9" id="KW-0378">Hydrolase</keyword>
<dbReference type="PANTHER" id="PTHR12370">
    <property type="entry name" value="PHOSPHOLIPASE B-RELATED"/>
    <property type="match status" value="1"/>
</dbReference>